<dbReference type="Proteomes" id="UP000182015">
    <property type="component" value="Unassembled WGS sequence"/>
</dbReference>
<evidence type="ECO:0000313" key="3">
    <source>
        <dbReference type="Proteomes" id="UP000182015"/>
    </source>
</evidence>
<proteinExistence type="predicted"/>
<dbReference type="AlphaFoldDB" id="A0A1L8MNW6"/>
<dbReference type="STRING" id="1856638.A9Q68_02540"/>
<protein>
    <recommendedName>
        <fullName evidence="1">DUF4440 domain-containing protein</fullName>
    </recommendedName>
</protein>
<keyword evidence="3" id="KW-1185">Reference proteome</keyword>
<dbReference type="InterPro" id="IPR032710">
    <property type="entry name" value="NTF2-like_dom_sf"/>
</dbReference>
<feature type="domain" description="DUF4440" evidence="1">
    <location>
        <begin position="8"/>
        <end position="115"/>
    </location>
</feature>
<gene>
    <name evidence="2" type="ORF">A9Q68_02540</name>
</gene>
<dbReference type="SUPFAM" id="SSF54427">
    <property type="entry name" value="NTF2-like"/>
    <property type="match status" value="1"/>
</dbReference>
<evidence type="ECO:0000259" key="1">
    <source>
        <dbReference type="Pfam" id="PF14534"/>
    </source>
</evidence>
<accession>A0A1L8MNW6</accession>
<sequence length="123" mass="14299">MTEMEDLIQLFKTCQQAMIDQNTEQIEKILSHEMQLIHMTGYLQSKEEWLSDIANGQMRYYSAKNKAIQELSLNEHQAQLTTLDYVRASIWGSPAQTWPLKTQVSFEKINGQWLISKQVASTF</sequence>
<dbReference type="RefSeq" id="WP_071793095.1">
    <property type="nucleotide sequence ID" value="NZ_LZDD01000001.1"/>
</dbReference>
<reference evidence="3" key="1">
    <citation type="submission" date="2016-06" db="EMBL/GenBank/DDBJ databases">
        <authorList>
            <person name="de Vries S.P.W."/>
            <person name="Hadjirin N.F."/>
            <person name="Lay E.M."/>
            <person name="Zadoks R.N."/>
            <person name="Peacock S.J."/>
            <person name="Parkhill J."/>
            <person name="Grant A.J."/>
            <person name="Mcdougall S."/>
            <person name="Holmes M.A."/>
        </authorList>
    </citation>
    <scope>NUCLEOTIDE SEQUENCE [LARGE SCALE GENOMIC DNA]</scope>
    <source>
        <strain evidence="3">NZ1587</strain>
    </source>
</reference>
<dbReference type="InterPro" id="IPR027843">
    <property type="entry name" value="DUF4440"/>
</dbReference>
<organism evidence="2 3">
    <name type="scientific">Streptococcus bovimastitidis</name>
    <dbReference type="NCBI Taxonomy" id="1856638"/>
    <lineage>
        <taxon>Bacteria</taxon>
        <taxon>Bacillati</taxon>
        <taxon>Bacillota</taxon>
        <taxon>Bacilli</taxon>
        <taxon>Lactobacillales</taxon>
        <taxon>Streptococcaceae</taxon>
        <taxon>Streptococcus</taxon>
    </lineage>
</organism>
<dbReference type="Pfam" id="PF14534">
    <property type="entry name" value="DUF4440"/>
    <property type="match status" value="1"/>
</dbReference>
<dbReference type="EMBL" id="LZDD01000001">
    <property type="protein sequence ID" value="OJF72439.1"/>
    <property type="molecule type" value="Genomic_DNA"/>
</dbReference>
<evidence type="ECO:0000313" key="2">
    <source>
        <dbReference type="EMBL" id="OJF72439.1"/>
    </source>
</evidence>
<dbReference type="Gene3D" id="3.10.450.50">
    <property type="match status" value="1"/>
</dbReference>
<name>A0A1L8MNW6_9STRE</name>
<comment type="caution">
    <text evidence="2">The sequence shown here is derived from an EMBL/GenBank/DDBJ whole genome shotgun (WGS) entry which is preliminary data.</text>
</comment>
<dbReference type="OrthoDB" id="3253136at2"/>